<evidence type="ECO:0000256" key="3">
    <source>
        <dbReference type="ARBA" id="ARBA00022963"/>
    </source>
</evidence>
<feature type="signal peptide" evidence="5">
    <location>
        <begin position="1"/>
        <end position="21"/>
    </location>
</feature>
<evidence type="ECO:0000256" key="5">
    <source>
        <dbReference type="SAM" id="SignalP"/>
    </source>
</evidence>
<evidence type="ECO:0000256" key="1">
    <source>
        <dbReference type="ARBA" id="ARBA00013201"/>
    </source>
</evidence>
<comment type="caution">
    <text evidence="6">The sequence shown here is derived from an EMBL/GenBank/DDBJ whole genome shotgun (WGS) entry which is preliminary data.</text>
</comment>
<dbReference type="EMBL" id="JBBXMP010000001">
    <property type="protein sequence ID" value="KAL0072496.1"/>
    <property type="molecule type" value="Genomic_DNA"/>
</dbReference>
<keyword evidence="3" id="KW-0442">Lipid degradation</keyword>
<evidence type="ECO:0000256" key="2">
    <source>
        <dbReference type="ARBA" id="ARBA00022801"/>
    </source>
</evidence>
<dbReference type="Pfam" id="PF03403">
    <property type="entry name" value="PAF-AH_p_II"/>
    <property type="match status" value="1"/>
</dbReference>
<evidence type="ECO:0000313" key="6">
    <source>
        <dbReference type="EMBL" id="KAL0072496.1"/>
    </source>
</evidence>
<dbReference type="Gene3D" id="3.40.50.1820">
    <property type="entry name" value="alpha/beta hydrolase"/>
    <property type="match status" value="1"/>
</dbReference>
<keyword evidence="7" id="KW-1185">Reference proteome</keyword>
<proteinExistence type="predicted"/>
<accession>A0ABR3AGG9</accession>
<feature type="chain" id="PRO_5045556409" description="1-alkyl-2-acetylglycerophosphocholine esterase" evidence="5">
    <location>
        <begin position="22"/>
        <end position="398"/>
    </location>
</feature>
<evidence type="ECO:0000313" key="7">
    <source>
        <dbReference type="Proteomes" id="UP001437256"/>
    </source>
</evidence>
<name>A0ABR3AGG9_9AGAR</name>
<dbReference type="Proteomes" id="UP001437256">
    <property type="component" value="Unassembled WGS sequence"/>
</dbReference>
<gene>
    <name evidence="6" type="ORF">AAF712_000259</name>
</gene>
<dbReference type="PANTHER" id="PTHR10272:SF14">
    <property type="entry name" value="PAF ACETYLHYDROLASE FAMILY PROTEIN"/>
    <property type="match status" value="1"/>
</dbReference>
<dbReference type="InterPro" id="IPR029058">
    <property type="entry name" value="AB_hydrolase_fold"/>
</dbReference>
<keyword evidence="2" id="KW-0378">Hydrolase</keyword>
<dbReference type="SUPFAM" id="SSF53474">
    <property type="entry name" value="alpha/beta-Hydrolases"/>
    <property type="match status" value="1"/>
</dbReference>
<evidence type="ECO:0000256" key="4">
    <source>
        <dbReference type="ARBA" id="ARBA00023098"/>
    </source>
</evidence>
<protein>
    <recommendedName>
        <fullName evidence="1">1-alkyl-2-acetylglycerophosphocholine esterase</fullName>
        <ecNumber evidence="1">3.1.1.47</ecNumber>
    </recommendedName>
</protein>
<keyword evidence="5" id="KW-0732">Signal</keyword>
<keyword evidence="4" id="KW-0443">Lipid metabolism</keyword>
<dbReference type="EC" id="3.1.1.47" evidence="1"/>
<reference evidence="6 7" key="1">
    <citation type="submission" date="2024-05" db="EMBL/GenBank/DDBJ databases">
        <title>A draft genome resource for the thread blight pathogen Marasmius tenuissimus strain MS-2.</title>
        <authorList>
            <person name="Yulfo-Soto G.E."/>
            <person name="Baruah I.K."/>
            <person name="Amoako-Attah I."/>
            <person name="Bukari Y."/>
            <person name="Meinhardt L.W."/>
            <person name="Bailey B.A."/>
            <person name="Cohen S.P."/>
        </authorList>
    </citation>
    <scope>NUCLEOTIDE SEQUENCE [LARGE SCALE GENOMIC DNA]</scope>
    <source>
        <strain evidence="6 7">MS-2</strain>
    </source>
</reference>
<organism evidence="6 7">
    <name type="scientific">Marasmius tenuissimus</name>
    <dbReference type="NCBI Taxonomy" id="585030"/>
    <lineage>
        <taxon>Eukaryota</taxon>
        <taxon>Fungi</taxon>
        <taxon>Dikarya</taxon>
        <taxon>Basidiomycota</taxon>
        <taxon>Agaricomycotina</taxon>
        <taxon>Agaricomycetes</taxon>
        <taxon>Agaricomycetidae</taxon>
        <taxon>Agaricales</taxon>
        <taxon>Marasmiineae</taxon>
        <taxon>Marasmiaceae</taxon>
        <taxon>Marasmius</taxon>
    </lineage>
</organism>
<sequence>MRPRNTLLSLAFALLPGLGHAISLWEPTGPYHVGYTQHAFNHTTPNDPTKPGNVLLLTIYYPTRQIPNVTIPYLPPISASMFNEYMGFSNGSMSSLTTKLQLEASTLLGTSPEFGNGTSPYPTIIFLPGAGLPTAAYTAYQSDLASHGYTVVGIDHPGEAPYIQLPSGEEIYGVPDWHNYPSTVEEAIQIYDFRLSDVAAVMSDPFLPDLVRSLGAPINTTHFGIFGHSIGGASSAGCMASNESYASLFKAGANIDGLMFQFLDEKLELDTSTPAPDLARPFLQLASAEHFEGNVTGGPTGDSTWSYFNNAQSAWLRDLQLNGTRHLDYSDIPLWVDLLGGRNGTPAEFVGTIDGARVTHITTSFTRKLMGHIEGKELGGLDELISKVPEVFMLDRKN</sequence>
<dbReference type="PANTHER" id="PTHR10272">
    <property type="entry name" value="PLATELET-ACTIVATING FACTOR ACETYLHYDROLASE"/>
    <property type="match status" value="1"/>
</dbReference>